<keyword evidence="11" id="KW-1185">Reference proteome</keyword>
<feature type="disulfide bond" evidence="4">
    <location>
        <begin position="1702"/>
        <end position="1712"/>
    </location>
</feature>
<gene>
    <name evidence="10" type="ORF">BSAL_84885</name>
</gene>
<feature type="compositionally biased region" description="Low complexity" evidence="6">
    <location>
        <begin position="511"/>
        <end position="533"/>
    </location>
</feature>
<feature type="compositionally biased region" description="Low complexity" evidence="6">
    <location>
        <begin position="645"/>
        <end position="688"/>
    </location>
</feature>
<feature type="compositionally biased region" description="Polar residues" evidence="6">
    <location>
        <begin position="539"/>
        <end position="557"/>
    </location>
</feature>
<dbReference type="Gene3D" id="2.10.25.10">
    <property type="entry name" value="Laminin"/>
    <property type="match status" value="3"/>
</dbReference>
<dbReference type="Gene3D" id="2.170.300.10">
    <property type="entry name" value="Tie2 ligand-binding domain superfamily"/>
    <property type="match status" value="1"/>
</dbReference>
<dbReference type="PANTHER" id="PTHR11219">
    <property type="entry name" value="TENEURIN AND N-ACETYLGLUCOSAMINE-1-PHOSPHODIESTER ALPHA-N-ACETYLGLUCOSAMINIDASE"/>
    <property type="match status" value="1"/>
</dbReference>
<feature type="transmembrane region" description="Helical" evidence="7">
    <location>
        <begin position="4131"/>
        <end position="4157"/>
    </location>
</feature>
<feature type="region of interest" description="Disordered" evidence="6">
    <location>
        <begin position="3858"/>
        <end position="3893"/>
    </location>
</feature>
<accession>A0A0S4KIB3</accession>
<reference evidence="11" key="1">
    <citation type="submission" date="2015-09" db="EMBL/GenBank/DDBJ databases">
        <authorList>
            <consortium name="Pathogen Informatics"/>
        </authorList>
    </citation>
    <scope>NUCLEOTIDE SEQUENCE [LARGE SCALE GENOMIC DNA]</scope>
    <source>
        <strain evidence="11">Lake Konstanz</strain>
    </source>
</reference>
<protein>
    <submittedName>
        <fullName evidence="10">Membrane-associated protein, putative</fullName>
    </submittedName>
</protein>
<feature type="transmembrane region" description="Helical" evidence="7">
    <location>
        <begin position="4260"/>
        <end position="4282"/>
    </location>
</feature>
<feature type="domain" description="EGF-like" evidence="9">
    <location>
        <begin position="1698"/>
        <end position="1731"/>
    </location>
</feature>
<dbReference type="EMBL" id="CYKH01000991">
    <property type="protein sequence ID" value="CUI14302.1"/>
    <property type="molecule type" value="Genomic_DNA"/>
</dbReference>
<keyword evidence="7" id="KW-0472">Membrane</keyword>
<feature type="disulfide bond" evidence="4">
    <location>
        <begin position="2120"/>
        <end position="2129"/>
    </location>
</feature>
<feature type="region of interest" description="Disordered" evidence="6">
    <location>
        <begin position="511"/>
        <end position="632"/>
    </location>
</feature>
<evidence type="ECO:0000256" key="1">
    <source>
        <dbReference type="ARBA" id="ARBA00022536"/>
    </source>
</evidence>
<dbReference type="SMART" id="SM00180">
    <property type="entry name" value="EGF_Lam"/>
    <property type="match status" value="5"/>
</dbReference>
<feature type="transmembrane region" description="Helical" evidence="7">
    <location>
        <begin position="3553"/>
        <end position="3575"/>
    </location>
</feature>
<dbReference type="VEuPathDB" id="TriTrypDB:BSAL_84885"/>
<feature type="compositionally biased region" description="Low complexity" evidence="6">
    <location>
        <begin position="3745"/>
        <end position="3756"/>
    </location>
</feature>
<feature type="compositionally biased region" description="Low complexity" evidence="6">
    <location>
        <begin position="93"/>
        <end position="176"/>
    </location>
</feature>
<feature type="compositionally biased region" description="Low complexity" evidence="6">
    <location>
        <begin position="46"/>
        <end position="57"/>
    </location>
</feature>
<feature type="region of interest" description="Disordered" evidence="6">
    <location>
        <begin position="645"/>
        <end position="691"/>
    </location>
</feature>
<keyword evidence="7" id="KW-1133">Transmembrane helix</keyword>
<feature type="region of interest" description="Disordered" evidence="6">
    <location>
        <begin position="3966"/>
        <end position="3987"/>
    </location>
</feature>
<feature type="domain" description="EGF-like" evidence="9">
    <location>
        <begin position="2009"/>
        <end position="2046"/>
    </location>
</feature>
<feature type="disulfide bond" evidence="4">
    <location>
        <begin position="2279"/>
        <end position="2288"/>
    </location>
</feature>
<feature type="transmembrane region" description="Helical" evidence="7">
    <location>
        <begin position="4065"/>
        <end position="4084"/>
    </location>
</feature>
<feature type="disulfide bond" evidence="4">
    <location>
        <begin position="2484"/>
        <end position="2493"/>
    </location>
</feature>
<evidence type="ECO:0000256" key="3">
    <source>
        <dbReference type="ARBA" id="ARBA00023157"/>
    </source>
</evidence>
<keyword evidence="3 4" id="KW-1015">Disulfide bond</keyword>
<feature type="disulfide bond" evidence="4">
    <location>
        <begin position="1721"/>
        <end position="1730"/>
    </location>
</feature>
<keyword evidence="5" id="KW-0175">Coiled coil</keyword>
<organism evidence="10 11">
    <name type="scientific">Bodo saltans</name>
    <name type="common">Flagellated protozoan</name>
    <dbReference type="NCBI Taxonomy" id="75058"/>
    <lineage>
        <taxon>Eukaryota</taxon>
        <taxon>Discoba</taxon>
        <taxon>Euglenozoa</taxon>
        <taxon>Kinetoplastea</taxon>
        <taxon>Metakinetoplastina</taxon>
        <taxon>Eubodonida</taxon>
        <taxon>Bodonidae</taxon>
        <taxon>Bodo</taxon>
    </lineage>
</organism>
<feature type="transmembrane region" description="Helical" evidence="7">
    <location>
        <begin position="3614"/>
        <end position="3631"/>
    </location>
</feature>
<feature type="domain" description="EGF-like" evidence="9">
    <location>
        <begin position="1909"/>
        <end position="1944"/>
    </location>
</feature>
<comment type="caution">
    <text evidence="4">Lacks conserved residue(s) required for the propagation of feature annotation.</text>
</comment>
<feature type="domain" description="EGF-like" evidence="9">
    <location>
        <begin position="2254"/>
        <end position="2289"/>
    </location>
</feature>
<evidence type="ECO:0000313" key="10">
    <source>
        <dbReference type="EMBL" id="CUI14302.1"/>
    </source>
</evidence>
<feature type="region of interest" description="Disordered" evidence="6">
    <location>
        <begin position="93"/>
        <end position="179"/>
    </location>
</feature>
<dbReference type="PANTHER" id="PTHR11219:SF69">
    <property type="entry name" value="TENEURIN-A"/>
    <property type="match status" value="1"/>
</dbReference>
<keyword evidence="7" id="KW-0812">Transmembrane</keyword>
<dbReference type="InterPro" id="IPR051216">
    <property type="entry name" value="Teneurin"/>
</dbReference>
<feature type="domain" description="EGF-like" evidence="9">
    <location>
        <begin position="2092"/>
        <end position="2130"/>
    </location>
</feature>
<feature type="transmembrane region" description="Helical" evidence="7">
    <location>
        <begin position="3510"/>
        <end position="3533"/>
    </location>
</feature>
<evidence type="ECO:0000256" key="4">
    <source>
        <dbReference type="PROSITE-ProRule" id="PRU00076"/>
    </source>
</evidence>
<feature type="compositionally biased region" description="Low complexity" evidence="6">
    <location>
        <begin position="558"/>
        <end position="632"/>
    </location>
</feature>
<name>A0A0S4KIB3_BODSA</name>
<keyword evidence="2" id="KW-0677">Repeat</keyword>
<feature type="signal peptide" evidence="8">
    <location>
        <begin position="1"/>
        <end position="22"/>
    </location>
</feature>
<evidence type="ECO:0000256" key="7">
    <source>
        <dbReference type="SAM" id="Phobius"/>
    </source>
</evidence>
<keyword evidence="8" id="KW-0732">Signal</keyword>
<dbReference type="InterPro" id="IPR002049">
    <property type="entry name" value="LE_dom"/>
</dbReference>
<dbReference type="PROSITE" id="PS00022">
    <property type="entry name" value="EGF_1"/>
    <property type="match status" value="8"/>
</dbReference>
<feature type="compositionally biased region" description="Low complexity" evidence="6">
    <location>
        <begin position="3863"/>
        <end position="3882"/>
    </location>
</feature>
<feature type="compositionally biased region" description="Acidic residues" evidence="6">
    <location>
        <begin position="3970"/>
        <end position="3986"/>
    </location>
</feature>
<feature type="region of interest" description="Disordered" evidence="6">
    <location>
        <begin position="268"/>
        <end position="472"/>
    </location>
</feature>
<feature type="chain" id="PRO_5006623292" evidence="8">
    <location>
        <begin position="23"/>
        <end position="4766"/>
    </location>
</feature>
<keyword evidence="1 4" id="KW-0245">EGF-like domain</keyword>
<feature type="coiled-coil region" evidence="5">
    <location>
        <begin position="3640"/>
        <end position="3667"/>
    </location>
</feature>
<feature type="compositionally biased region" description="Gly residues" evidence="6">
    <location>
        <begin position="3781"/>
        <end position="3792"/>
    </location>
</feature>
<evidence type="ECO:0000256" key="5">
    <source>
        <dbReference type="SAM" id="Coils"/>
    </source>
</evidence>
<feature type="domain" description="EGF-like" evidence="9">
    <location>
        <begin position="2454"/>
        <end position="2494"/>
    </location>
</feature>
<feature type="disulfide bond" evidence="4">
    <location>
        <begin position="2036"/>
        <end position="2045"/>
    </location>
</feature>
<evidence type="ECO:0000256" key="2">
    <source>
        <dbReference type="ARBA" id="ARBA00022737"/>
    </source>
</evidence>
<evidence type="ECO:0000313" key="11">
    <source>
        <dbReference type="Proteomes" id="UP000051952"/>
    </source>
</evidence>
<feature type="disulfide bond" evidence="4">
    <location>
        <begin position="2358"/>
        <end position="2367"/>
    </location>
</feature>
<evidence type="ECO:0000259" key="9">
    <source>
        <dbReference type="PROSITE" id="PS50026"/>
    </source>
</evidence>
<dbReference type="CDD" id="cd00055">
    <property type="entry name" value="EGF_Lam"/>
    <property type="match status" value="1"/>
</dbReference>
<feature type="region of interest" description="Disordered" evidence="6">
    <location>
        <begin position="3745"/>
        <end position="3793"/>
    </location>
</feature>
<sequence length="4766" mass="500816">MTPQTFIAVILCTITLFPRITASPTTSLSSNRYTHSTTKSDSGSVSGTRSGSASLTASATSSASGTVSWSVSSSASRSASASTSLSASMSKTASASSTQTDSASSTASNSGSTSASTSASASTTTTSSASASASPSTSASTTTSASDSGSVSGTRSGSASLTPTSSVSPSVSGSPSETFSASPSVSNSLSFSISPTLSASPSGSLSASSSDSNSVSVSQSPTVSGSISASFSASVSVSISLSASLSASVSLSSSPSFSVSPTASFSPSASLSLSPSGSDSPSVSTSISSTWTGSPSTSLSPSGSISASPSDSLSPTTSMSPTRSTSPSFSVSGSLSASGSPSLSISPSNSDSSSRTESDSPSLSTSLSGSMTESTTASMSPTESVSPSSSSSPTFSESQTPSLTESPSTSSSPSLSVSSSPSSTASPTLTFSPSSSLSESPSMSVSPSSTSSPSSTMSESFSMQQSLSESSSLSLTATTSATTSQSATTSFSTSMSMSMSLTFSYTSSGSVTTTQSESLSTTASSSVSMSASDEISESHTPTQSASPSFESTVSRTVGTLTSEESSSATFSQSLTGSATSSVSKTESSTASTSQTASSSQTTEYTMTSTLTSTPSRSASETSETSASYTQSNSLSYSNSLSLTYSATPTNEVSPSTTFSESPSASLSPTETSSPSATGSATPTITTASESLTISRDPFRPGLINIIPDMNASHTNYSADHVMIITLQKDQGWTSVGFWTSFSNGTNVTEINLIETREGFYVYSVVDLDYERTYTKHLDCKDYFPCYINLTSPIDAGMHRVTFFFNYKLGGQNNTRPSMALYVNKVLDPHPIPAALQVIDYLFPPTIAYATPLEIQVQQITADGSTVPFDQFGAPGEGETATLVLAPRDPLSRCESVSVGGIQSLTISDFTTQIGCFIGGITLTGGVYTRTDPNDATSRVYLPLQPRATQVLHCPNIVIGPQASYGIHFAPYSAPHAPVITPTEQFAQISHAQMMSGIRQFEARSANYRDPNMMWWANASQYRPFVPTSPSDDVLIGGTVRWIASSPIATFVWLGEHACRVVPDDDSIVDEYGRQIVLFSNAALETITNGGCEIVCVFRNVDLNIPRQGLLRLELLYQPASLPHPIVVPITTFYMNSGLPVALLVSRQGLWSHPFSPHPESSTSSWQRVRVYMPHTCVELVLQDLFGNLVPAPPSTSVSLYTNVSRSQQHPLTKFVGTTWSNGTVYERICNWTLPVNLSTVTAQTNNALVERHVVVSVTQPGGGTKQLNVSVPVELVTQATCLTSLTMVRLVGCTSCNSSHDLCDCSIVSRITGLVQPVDTAPIDNIQIQGRPCLFGTVGVPPNGIGYLDVSQCAVAEYPNLLSNVPAIRPTGLTVLQSSGRYVDSPANIYLRPYASSDLQIFQLLGCNDTRASPSIADCDVTGATTNITIIGQNFLADYGVRVTTTFSGPSLCASVQFVNSSCMIASGCKGFGLDGVVSFYPLGDSNQDIIPANVHNCTVSFFVRFEDECPRDALTGTLCSGNGACDQYTGLCNCFTDDVNGFWSGASCDVCTTFYNNSFRCITACPIGEGGFPCSNRGECFDGVCVCTDSTATGLACERECATTTDMPCSGHGTCTSDETCDCYSDGFLGYYNGTSCASCATGWSGDGCTTACPLGANNLVCNGHGECYNGACMCVSGYCGAACASSTNCDTSTTTNSSVCANDCNGHGVCDTARAVCLCEGDYGGEDCSGVCPDLGRCSGHGACVDDGYLCLCSPRYSGYDCSVTCPGYVAATGETCNGHGVCSKPGDFTLPQCTCLEGYVMSDCSVACSCGEHGSCQADGTCLCDATDRLGYWSGSVCQTCAAFAAGVRCDVVCPHNSTTTCSGNGECTASGCGCFHSASTGYWAGTNCSSCQPGFYGAQCKSECPGGSCLVCTGHGTCSDGTTGTGVCKCNTNWTGTNCSSCIAGHYGANCSSLCPASCGRAGNCSSGPTGTGECICTSGFALDSTSQCNICAAGHFGDRCFGCNTDASGNICSARGSCVLDSSTGNGMCNCTAPYGGSICQYQCPVFLSLTCGTTTASSCIADTVCVCSGNFLLSSGTCSKCVAGYYGKSCTAVCPACVNGVCSAGPTGSGLCVCNSGFWGRLCSEECPGGSSNPCSGHGVCNTTSGTCSCDASSVGGFYTGTTCSTCLATYQSTNCTIPCPVDASSSICSGRGTCNNGVCSNCVAKSTDFYSTYCGSQCTVAGRSCFTFVNNCPEGLFGSSCQFLCPGVTSANGSNSCNNNGFCSPDTGYCSCFGGYFGSSCSDTCPKGLAYNVNASTNITTACSTQGTCLLGACVCDYGFYGSACDKVGPGGVGDICLLRGTMQNDGACECNEGYYGTSCELLCPGMASSGLSCNGNGNCASTGTCVCYNSPVLGYFQGADCSLCRNGYGGGVCLQTCNPASSITVGAQCSCFPGFWGTYCYDECPGKREVSSFESTYCNEHGTCYDGYSGNGSCACDASYYGTNCSIRCTTLLCNAAGLLMTMCNSSGSCVCLETATQHWDGSTCSVCKFGYWGDYCDSVCDCSNNGACAKESGVCQCYSDSVHGFWTGTTCSQCQSSYVGTQCNALNVIMTLDTSQTAAFPAAFDHSTSAAVYFLDADNDRTYAGNNPLVVYETSTHNLIGTLSLTFDESSDSSATLVSYLITYNDTYLTLQTTNYVTTRQRYFIPRIGLTSISDADVIVDPSSSTSSPQVFVFGGGSSSLTYGQRRRFELLTLIDTTSTAIGIDGSWRIDVTGGGPIIISMDDVNVVYEIPFTAHSFATVSSASILKSRGLAIVTGISSVTSEWQIIRIRNIDPLDNGVSLVVLTVSFLDIAISQCILPSLCPEVLRCDDAATGSYIYCIFAYESGPLFVRVTDGITLVSQWTTTSVLITGTTSTYSITAATYSEELGYGFLGYQVVDTATPGQIIKMNTVDVSVSSVYELIVTETASSFTLDTVTRRLAVVVLSPIGIRVITLQFFGVRSVSPYVIDNRGGVVVTVSGEAFPNETIWCQFYGANDTIYESIATYVNASVLTCIAVATPPTSLCDPIEFNVRTATQSTQSTGVFVSRPLPVDLSAVTSSQGFNGYTSALTSDSITVTGYMFVASPSARCVINDTVAGQLTDMALTFVDQSTVECQQLARAGPTNPGTVLSYSHDGYLFAPTPILFALVGLAAGFQIQASALTFPAAITAQVPTSVLMLIDALGNKILLTQQSDIIVTASIVQGNSTNAYALSTASSTQVSCSGGFATFDALYMDTPLAGIATILFSAVQGFRLSVQYVVSPGIPDHIELQNPSRTSWIVGITEAQALNPAPLALVADIAGNKLSDSSVIPPTLEVSFIKSVYDADSKHVDAGTVVFAAGTNIDILYEFTGVSVQSVFGTPVTLVFQAPSSYTKYAILATVFTLDVLEACSVESYAITGTSLCQICPEFGTCDGTTSVAVQPGHWRANIETYVFYDCSPPFSSSAACSTGSCTTGYTGPRCSVCDEGYGHSGLTCSVCPPVLTSAVVLTLLCIAIVGGVTFLTISSVTSGKEAAEGGAHNNTSLLIKLLLNHFQMTGTVVSLTAAMPSLLSSFLSTQGQASISVNLAFLSCTVTPNFFSQYTMTMVLPVLVVGVFLGVMAVYSKVEIHFAVQEYNKNIKALEIEQELLNTRRQNLDETVFEDCVEPAQDVPKVFLDIMTNAFNKLDSEQRTMTASMANSRNTNNHTWAHRVGSRGNSSAGGFGMIPLALKQQRHSLTSLHSATSASTEVSPRYDGGSKQRNSFFSPRESTGAGSGAPGGGPAALGGDSFFLTSITEEMMGDEQKLVVFSNSQDDVLVPDLLPAQQTSSPRHGSMTLQNSWFNVKSLLRRGSEQGSPMSPRSGPSSPRGAFSDRSGGGGRRSSINDFAAFGEESNAPQSRAASRSNSIVHDSFLLKSQGPAGSRRVKTIRFENVETALSDEDDDEDYLDAHQKRIQQSGLYYDEESDDDDDIDYGDDVESPKLARRMSSTFGGGFMMRRSFVDEIKPPVWAVNANDDDRLLTRSQLVINKLQSQIVEEIDARHKDLTENHVIATSFIHNWFDFMAVATVIILFFLYPTILQVCANLLQCESLIVSGTGEQISVLVVDRSIDCNSSEYNKYRGLALISLAVYGLGIPLLCIALVLIVGLVKNNLQAAKTLFFFTTGGFRSEYWFSEVISLLRKAVLVVLTQSITDDTLRGVLCTWSISLFLVINLMMNPWQDEELQLLENCSLACITVTFNLMQVLVRYDPTSFQANFIAVLILAVNIMIFVVFVRRLILDAQGFLLHHAHNGSKLARFVTWILRIRPSEEQLAEQTMHIQQDIQITGKLFSGSHHRLFALYDLTESEVNDALLFEHKEDLKEEGRFLNEKSVDFKLLLLDFRHQSRQLSKRHSIAELAVEEQSANSGISKVLRMLTRRASEGLHDMGGLIHDVAIDTTAILAAPNTSIAQPVFKVFTTFQMTLYMLGELSKVTGWCTFDEEDDSGAIQINDVGGAPNNALLLMGAGTQQVTGEGSNGFTPTDEAHTDPQVQLQHQISPPPLQPLHHSGVILYDVLTPQTMVLGGGQRRVAVSGFTTGSHNMQSSHAATTSSHSRTHTTDEEDHSSSSGGHHHTADDFLRATGIGPLAAVPRNDGGENRTPHPFGDDLESQTATSRHVAPPGGVTDDDGNGNRLPHFIAPGAAGANVPRPDAHIAEMERLEELADDIARIKATDALESVFAMEMAVMHKVLASVQRRRAVEQARVNALRNRITYDPDED</sequence>
<feature type="compositionally biased region" description="Polar residues" evidence="6">
    <location>
        <begin position="3767"/>
        <end position="3777"/>
    </location>
</feature>
<dbReference type="PROSITE" id="PS50026">
    <property type="entry name" value="EGF_3"/>
    <property type="match status" value="7"/>
</dbReference>
<dbReference type="SMART" id="SM00181">
    <property type="entry name" value="EGF"/>
    <property type="match status" value="19"/>
</dbReference>
<proteinExistence type="predicted"/>
<evidence type="ECO:0000256" key="6">
    <source>
        <dbReference type="SAM" id="MobiDB-lite"/>
    </source>
</evidence>
<dbReference type="InterPro" id="IPR000742">
    <property type="entry name" value="EGF"/>
</dbReference>
<feature type="compositionally biased region" description="Polar residues" evidence="6">
    <location>
        <begin position="25"/>
        <end position="45"/>
    </location>
</feature>
<evidence type="ECO:0000256" key="8">
    <source>
        <dbReference type="SAM" id="SignalP"/>
    </source>
</evidence>
<feature type="domain" description="EGF-like" evidence="9">
    <location>
        <begin position="2328"/>
        <end position="2368"/>
    </location>
</feature>
<dbReference type="OrthoDB" id="272535at2759"/>
<feature type="region of interest" description="Disordered" evidence="6">
    <location>
        <begin position="4584"/>
        <end position="4680"/>
    </location>
</feature>
<feature type="region of interest" description="Disordered" evidence="6">
    <location>
        <begin position="25"/>
        <end position="57"/>
    </location>
</feature>
<feature type="compositionally biased region" description="Low complexity" evidence="6">
    <location>
        <begin position="4591"/>
        <end position="4600"/>
    </location>
</feature>
<feature type="disulfide bond" evidence="4">
    <location>
        <begin position="2017"/>
        <end position="2034"/>
    </location>
</feature>
<dbReference type="Proteomes" id="UP000051952">
    <property type="component" value="Unassembled WGS sequence"/>
</dbReference>
<feature type="disulfide bond" evidence="4">
    <location>
        <begin position="1934"/>
        <end position="1943"/>
    </location>
</feature>